<evidence type="ECO:0000256" key="1">
    <source>
        <dbReference type="SAM" id="Coils"/>
    </source>
</evidence>
<dbReference type="Proteomes" id="UP000262004">
    <property type="component" value="Chromosome"/>
</dbReference>
<evidence type="ECO:0000313" key="4">
    <source>
        <dbReference type="Proteomes" id="UP000262004"/>
    </source>
</evidence>
<gene>
    <name evidence="3" type="ORF">HPTL_1334</name>
</gene>
<feature type="domain" description="Phasin" evidence="2">
    <location>
        <begin position="7"/>
        <end position="106"/>
    </location>
</feature>
<accession>A0A2Z6DZ34</accession>
<sequence length="195" mass="21056">MNTQFIEQLANNQRKISEAWLAIANQNFALGEKLTNITLEMLRGNMERFAQQSQALVTQKDPQAAWQEVQKFVTSNVEELVNQQRQVAELLKQHRNELSKVAEEQINAINKEIAELLDNLAKSAPAGSEVAINAAKSALAATSAAYENIQKAFQQVNEIVEANLSAAANAATKAVSAAAQTAQKAQPAAGAKKSA</sequence>
<reference evidence="3 4" key="1">
    <citation type="submission" date="2018-04" db="EMBL/GenBank/DDBJ databases">
        <title>Complete genome sequence of Hydrogenophilus thermoluteolus TH-1.</title>
        <authorList>
            <person name="Arai H."/>
        </authorList>
    </citation>
    <scope>NUCLEOTIDE SEQUENCE [LARGE SCALE GENOMIC DNA]</scope>
    <source>
        <strain evidence="3 4">TH-1</strain>
    </source>
</reference>
<proteinExistence type="predicted"/>
<dbReference type="AlphaFoldDB" id="A0A2Z6DZ34"/>
<dbReference type="InterPro" id="IPR010127">
    <property type="entry name" value="Phasin_subfam-1"/>
</dbReference>
<organism evidence="3 4">
    <name type="scientific">Hydrogenophilus thermoluteolus</name>
    <name type="common">Pseudomonas hydrogenothermophila</name>
    <dbReference type="NCBI Taxonomy" id="297"/>
    <lineage>
        <taxon>Bacteria</taxon>
        <taxon>Pseudomonadati</taxon>
        <taxon>Pseudomonadota</taxon>
        <taxon>Hydrogenophilia</taxon>
        <taxon>Hydrogenophilales</taxon>
        <taxon>Hydrogenophilaceae</taxon>
        <taxon>Hydrogenophilus</taxon>
    </lineage>
</organism>
<dbReference type="InterPro" id="IPR018968">
    <property type="entry name" value="Phasin"/>
</dbReference>
<evidence type="ECO:0000313" key="3">
    <source>
        <dbReference type="EMBL" id="BBD77598.1"/>
    </source>
</evidence>
<dbReference type="Pfam" id="PF09361">
    <property type="entry name" value="Phasin_2"/>
    <property type="match status" value="1"/>
</dbReference>
<keyword evidence="1" id="KW-0175">Coiled coil</keyword>
<name>A0A2Z6DZ34_HYDTE</name>
<feature type="coiled-coil region" evidence="1">
    <location>
        <begin position="77"/>
        <end position="119"/>
    </location>
</feature>
<dbReference type="EMBL" id="AP018558">
    <property type="protein sequence ID" value="BBD77598.1"/>
    <property type="molecule type" value="Genomic_DNA"/>
</dbReference>
<dbReference type="NCBIfam" id="TIGR01841">
    <property type="entry name" value="phasin"/>
    <property type="match status" value="1"/>
</dbReference>
<evidence type="ECO:0000259" key="2">
    <source>
        <dbReference type="Pfam" id="PF09361"/>
    </source>
</evidence>
<dbReference type="RefSeq" id="WP_170141295.1">
    <property type="nucleotide sequence ID" value="NZ_AP018558.1"/>
</dbReference>
<keyword evidence="4" id="KW-1185">Reference proteome</keyword>
<protein>
    <submittedName>
        <fullName evidence="3">Phasin family protein</fullName>
    </submittedName>
</protein>
<dbReference type="KEGG" id="htl:HPTL_1334"/>